<keyword evidence="2" id="KW-1185">Reference proteome</keyword>
<dbReference type="EMBL" id="CABVMM010000001">
    <property type="protein sequence ID" value="VVU98755.1"/>
    <property type="molecule type" value="Genomic_DNA"/>
</dbReference>
<comment type="caution">
    <text evidence="1">The sequence shown here is derived from an EMBL/GenBank/DDBJ whole genome shotgun (WGS) entry which is preliminary data.</text>
</comment>
<proteinExistence type="predicted"/>
<sequence length="909" mass="100555">MKNNYFKIALLLFCMASLNSFAQNTLLTELTGNPVVTDGWVAETNTPGETIEDLVEGDEIVLTQAQNSDRAAIYYEEPYSLTECANKWRVEFDFRMYDSAGEPADGIAFWYIDEQPAPGGEGGETLNIPDDANGLKVAFDTYDNDNNIGGTDNPEIQVGFGPEFSEADPFNYLLRSEVVESLRSPDYQHATIIWDDGNVEVIVEGTTYINGVPPTQPGAADFDTGYFGFSASTGGLNDRHSIKNVQVFVNDVILDSNDETIAQCDNDGDGFEIFDLTSVEDNITTNPELFFIYYNTLEDAEEGNNSNIDFDIIDSYPNSTAFTDETIYVRVINVFNCYEIAEIQLFLQDVSLLQESIDILGDCDDDQDQLVSFNLTDYSTSFITTPTDYNITFYTDLTGAQDEEPSALINNATDYSVTAGSTEIVFIRVEDPTTECFAIGEINLETSESPQIVNLPDLNECFSPGETLVFDLTVNNSAILGSQEANNFTISYYLTETAATNDGPSITFPNLFTLNSTGCQTLYARIESNTNESCFSVGSFEVCGNSVAIGNSSNLNACNNSIDLTSNEADLLDGEDPNDYNITYYSSQENADDSTNELTDVTNFNGCQTIYVRVESANNTSCYQTTTFEACVKEVNAGTANNLTACTANDDLTSFDLTLTENSILNGENYSLSFYESQTDAENFQNEISTPNNYQALNVTQTIYVRVENTPNSNCYEIVSFDIENISGVFSSTELSLEVCENEFDQIDLTSTEADLNLTPEESIQAYYTDLSDAQNLENEIPNPSAYAGASENDEFFVRIENSIEDVCYTIVQINLAPKICDLIIPDGFSPNADGMNDKFNISGLYENYNFNLKIYSLYGRVVYEGNNNKLPWDGSTGGDLLPVGTYFYVLDISAPDREVRKGWVYLNY</sequence>
<evidence type="ECO:0000313" key="1">
    <source>
        <dbReference type="EMBL" id="VVU98755.1"/>
    </source>
</evidence>
<reference evidence="1" key="1">
    <citation type="submission" date="2019-09" db="EMBL/GenBank/DDBJ databases">
        <authorList>
            <person name="Rodrigo-Torres L."/>
            <person name="Arahal R. D."/>
            <person name="Lucena T."/>
        </authorList>
    </citation>
    <scope>NUCLEOTIDE SEQUENCE</scope>
    <source>
        <strain evidence="1">ISS653</strain>
    </source>
</reference>
<evidence type="ECO:0000313" key="2">
    <source>
        <dbReference type="Proteomes" id="UP000356253"/>
    </source>
</evidence>
<accession>A0AC61Y2B2</accession>
<dbReference type="Proteomes" id="UP000356253">
    <property type="component" value="Unassembled WGS sequence"/>
</dbReference>
<name>A0AC61Y2B2_9FLAO</name>
<gene>
    <name evidence="1" type="ORF">FVB9532_00001</name>
</gene>
<protein>
    <submittedName>
        <fullName evidence="1">Uncharacterized protein</fullName>
    </submittedName>
</protein>
<organism evidence="1 2">
    <name type="scientific">Mesonia oceanica</name>
    <dbReference type="NCBI Taxonomy" id="2687242"/>
    <lineage>
        <taxon>Bacteria</taxon>
        <taxon>Pseudomonadati</taxon>
        <taxon>Bacteroidota</taxon>
        <taxon>Flavobacteriia</taxon>
        <taxon>Flavobacteriales</taxon>
        <taxon>Flavobacteriaceae</taxon>
        <taxon>Mesonia</taxon>
    </lineage>
</organism>